<proteinExistence type="predicted"/>
<gene>
    <name evidence="1" type="ORF">F5148DRAFT_139897</name>
</gene>
<protein>
    <submittedName>
        <fullName evidence="1">Uncharacterized protein</fullName>
    </submittedName>
</protein>
<comment type="caution">
    <text evidence="1">The sequence shown here is derived from an EMBL/GenBank/DDBJ whole genome shotgun (WGS) entry which is preliminary data.</text>
</comment>
<dbReference type="EMBL" id="JAGFNK010000133">
    <property type="protein sequence ID" value="KAI9507251.1"/>
    <property type="molecule type" value="Genomic_DNA"/>
</dbReference>
<keyword evidence="2" id="KW-1185">Reference proteome</keyword>
<name>A0ACC0U6H0_9AGAM</name>
<sequence length="421" mass="47221">MTLLSKGKSEGSPPGQPLLGASDGGEAGSSAPPPPSFEESAGHRVVSFDDGVDMFPAGGEEPPNFTPYEAEHWVSKNGEIVSHDHHLNEDGEALYRFLLSQAEMPPTLFIHCRGTHDETRTQLINKTDSRGRRYTDTESYTETVTDFDFKIEHDVPPRATQWTVGDEEPAYRGRMTREVGLPGGTSSADRETSERFKAWRKERHNRGLPPWVAPRNDRIEGPAGFQTGVAPYPGSTDVLPSSWTLRQWADDYCQSRKIFKEMVYEKVIYGWDLEKLEGAIRAAIKSTPYYGDLVQVSFESGQQKVIVRPDTAISRALDKPWLKFLLIITLIYPFIWLFKRFHQRGGGRWAVGGGAYGLKRWGPVSMGSVGQEGGKVLIGEREGEWFRRWEKTIRESVVGGKVEEVAMKEPTPTFELELDGI</sequence>
<organism evidence="1 2">
    <name type="scientific">Russula earlei</name>
    <dbReference type="NCBI Taxonomy" id="71964"/>
    <lineage>
        <taxon>Eukaryota</taxon>
        <taxon>Fungi</taxon>
        <taxon>Dikarya</taxon>
        <taxon>Basidiomycota</taxon>
        <taxon>Agaricomycotina</taxon>
        <taxon>Agaricomycetes</taxon>
        <taxon>Russulales</taxon>
        <taxon>Russulaceae</taxon>
        <taxon>Russula</taxon>
    </lineage>
</organism>
<accession>A0ACC0U6H0</accession>
<evidence type="ECO:0000313" key="2">
    <source>
        <dbReference type="Proteomes" id="UP001207468"/>
    </source>
</evidence>
<reference evidence="1" key="1">
    <citation type="submission" date="2021-03" db="EMBL/GenBank/DDBJ databases">
        <title>Evolutionary priming and transition to the ectomycorrhizal habit in an iconic lineage of mushroom-forming fungi: is preadaptation a requirement?</title>
        <authorList>
            <consortium name="DOE Joint Genome Institute"/>
            <person name="Looney B.P."/>
            <person name="Miyauchi S."/>
            <person name="Morin E."/>
            <person name="Drula E."/>
            <person name="Courty P.E."/>
            <person name="Chicoki N."/>
            <person name="Fauchery L."/>
            <person name="Kohler A."/>
            <person name="Kuo A."/>
            <person name="LaButti K."/>
            <person name="Pangilinan J."/>
            <person name="Lipzen A."/>
            <person name="Riley R."/>
            <person name="Andreopoulos W."/>
            <person name="He G."/>
            <person name="Johnson J."/>
            <person name="Barry K.W."/>
            <person name="Grigoriev I.V."/>
            <person name="Nagy L."/>
            <person name="Hibbett D."/>
            <person name="Henrissat B."/>
            <person name="Matheny P.B."/>
            <person name="Labbe J."/>
            <person name="Martin A.F."/>
        </authorList>
    </citation>
    <scope>NUCLEOTIDE SEQUENCE</scope>
    <source>
        <strain evidence="1">BPL698</strain>
    </source>
</reference>
<dbReference type="Proteomes" id="UP001207468">
    <property type="component" value="Unassembled WGS sequence"/>
</dbReference>
<evidence type="ECO:0000313" key="1">
    <source>
        <dbReference type="EMBL" id="KAI9507251.1"/>
    </source>
</evidence>